<dbReference type="AlphaFoldDB" id="A0A383BR50"/>
<dbReference type="EMBL" id="UINC01202510">
    <property type="protein sequence ID" value="SVE22349.1"/>
    <property type="molecule type" value="Genomic_DNA"/>
</dbReference>
<sequence length="147" mass="17365">VAESKTHWVKNHNGTVEDSENDVMWVLRDSRQELGKWLNWEESNAYIKACNEQNYLGFNDWRLPTKSEVRSLFRHQNEYREVFLNLPKKPARRVSNYQAGGETCVWTSETRYDSYAWKSYFPIMKEVCVDQSVSTTGTSVRMVRDLD</sequence>
<dbReference type="Pfam" id="PF07603">
    <property type="entry name" value="Lcl_C"/>
    <property type="match status" value="1"/>
</dbReference>
<evidence type="ECO:0000313" key="2">
    <source>
        <dbReference type="EMBL" id="SVE22349.1"/>
    </source>
</evidence>
<reference evidence="2" key="1">
    <citation type="submission" date="2018-05" db="EMBL/GenBank/DDBJ databases">
        <authorList>
            <person name="Lanie J.A."/>
            <person name="Ng W.-L."/>
            <person name="Kazmierczak K.M."/>
            <person name="Andrzejewski T.M."/>
            <person name="Davidsen T.M."/>
            <person name="Wayne K.J."/>
            <person name="Tettelin H."/>
            <person name="Glass J.I."/>
            <person name="Rusch D."/>
            <person name="Podicherti R."/>
            <person name="Tsui H.-C.T."/>
            <person name="Winkler M.E."/>
        </authorList>
    </citation>
    <scope>NUCLEOTIDE SEQUENCE</scope>
</reference>
<feature type="domain" description="Lcl C-terminal" evidence="1">
    <location>
        <begin position="14"/>
        <end position="144"/>
    </location>
</feature>
<gene>
    <name evidence="2" type="ORF">METZ01_LOCUS475203</name>
</gene>
<proteinExistence type="predicted"/>
<accession>A0A383BR50</accession>
<name>A0A383BR50_9ZZZZ</name>
<evidence type="ECO:0000259" key="1">
    <source>
        <dbReference type="Pfam" id="PF07603"/>
    </source>
</evidence>
<protein>
    <recommendedName>
        <fullName evidence="1">Lcl C-terminal domain-containing protein</fullName>
    </recommendedName>
</protein>
<feature type="non-terminal residue" evidence="2">
    <location>
        <position position="1"/>
    </location>
</feature>
<organism evidence="2">
    <name type="scientific">marine metagenome</name>
    <dbReference type="NCBI Taxonomy" id="408172"/>
    <lineage>
        <taxon>unclassified sequences</taxon>
        <taxon>metagenomes</taxon>
        <taxon>ecological metagenomes</taxon>
    </lineage>
</organism>
<dbReference type="InterPro" id="IPR011460">
    <property type="entry name" value="Lcl_C"/>
</dbReference>